<dbReference type="InterPro" id="IPR011059">
    <property type="entry name" value="Metal-dep_hydrolase_composite"/>
</dbReference>
<keyword evidence="4" id="KW-1185">Reference proteome</keyword>
<evidence type="ECO:0000256" key="1">
    <source>
        <dbReference type="ARBA" id="ARBA00022801"/>
    </source>
</evidence>
<organism evidence="3 4">
    <name type="scientific">Jatrophihabitans telluris</name>
    <dbReference type="NCBI Taxonomy" id="2038343"/>
    <lineage>
        <taxon>Bacteria</taxon>
        <taxon>Bacillati</taxon>
        <taxon>Actinomycetota</taxon>
        <taxon>Actinomycetes</taxon>
        <taxon>Jatrophihabitantales</taxon>
        <taxon>Jatrophihabitantaceae</taxon>
        <taxon>Jatrophihabitans</taxon>
    </lineage>
</organism>
<dbReference type="Gene3D" id="2.30.40.10">
    <property type="entry name" value="Urease, subunit C, domain 1"/>
    <property type="match status" value="1"/>
</dbReference>
<name>A0ABY4QUU6_9ACTN</name>
<feature type="domain" description="Amidohydrolase-related" evidence="2">
    <location>
        <begin position="58"/>
        <end position="153"/>
    </location>
</feature>
<dbReference type="InterPro" id="IPR050287">
    <property type="entry name" value="MTA/SAH_deaminase"/>
</dbReference>
<reference evidence="3" key="1">
    <citation type="journal article" date="2018" name="Int. J. Syst. Evol. Microbiol.">
        <title>Jatrophihabitans telluris sp. nov., isolated from sediment soil of lava forest wetlands and the emended description of the genus Jatrophihabitans.</title>
        <authorList>
            <person name="Lee K.C."/>
            <person name="Suh M.K."/>
            <person name="Eom M.K."/>
            <person name="Kim K.K."/>
            <person name="Kim J.S."/>
            <person name="Kim D.S."/>
            <person name="Ko S.H."/>
            <person name="Shin Y.K."/>
            <person name="Lee J.S."/>
        </authorList>
    </citation>
    <scope>NUCLEOTIDE SEQUENCE</scope>
    <source>
        <strain evidence="3">N237</strain>
    </source>
</reference>
<protein>
    <submittedName>
        <fullName evidence="3">Amidohydrolase family protein</fullName>
    </submittedName>
</protein>
<sequence>MTTDPRTLLIQGATVVSLDPLIGVVHGGDIVVRDGIIVAVGTAIDVPGAEVLDARGTIAIPGFVDSHVHAWEGQLRGLAPMADFGSYLGLTAFGHGPRYRPSDMYAGTFATALAALDVGITTMVDNAHNALTPAHSEAAIEGAVDAGIRVVHAVGAPFGADLDHVPAIAAQLRDRLSGPLVDVRLFDINPTPELWAFAKGAGMWVSSEIGPHTPGLEARFEHLQRAGLLTEQHALNHCYDLTERTWELIADSGACVNLCPRSDATFGLGSTIPPVRQALRYAAAIGLSNDNEVSYAVNMFAEMQTLILRDRAEQFRLAARGDSARPDALTPAQVLEFATLGGARNAGLSDRVGSLTPGKQADVVLVRADGVPTISAADPITLIVSLAHPGMVDTVLVSGRTRKRNGRLVGIDAEAARATISSSRDYLFDSATAGVRA</sequence>
<dbReference type="PANTHER" id="PTHR43794:SF11">
    <property type="entry name" value="AMIDOHYDROLASE-RELATED DOMAIN-CONTAINING PROTEIN"/>
    <property type="match status" value="1"/>
</dbReference>
<dbReference type="Proteomes" id="UP001056336">
    <property type="component" value="Chromosome"/>
</dbReference>
<keyword evidence="1" id="KW-0378">Hydrolase</keyword>
<evidence type="ECO:0000313" key="3">
    <source>
        <dbReference type="EMBL" id="UQX86887.1"/>
    </source>
</evidence>
<dbReference type="Pfam" id="PF01979">
    <property type="entry name" value="Amidohydro_1"/>
    <property type="match status" value="2"/>
</dbReference>
<dbReference type="SUPFAM" id="SSF51338">
    <property type="entry name" value="Composite domain of metallo-dependent hydrolases"/>
    <property type="match status" value="1"/>
</dbReference>
<accession>A0ABY4QUU6</accession>
<proteinExistence type="predicted"/>
<dbReference type="EMBL" id="CP097332">
    <property type="protein sequence ID" value="UQX86887.1"/>
    <property type="molecule type" value="Genomic_DNA"/>
</dbReference>
<dbReference type="SUPFAM" id="SSF51556">
    <property type="entry name" value="Metallo-dependent hydrolases"/>
    <property type="match status" value="1"/>
</dbReference>
<dbReference type="InterPro" id="IPR032466">
    <property type="entry name" value="Metal_Hydrolase"/>
</dbReference>
<evidence type="ECO:0000313" key="4">
    <source>
        <dbReference type="Proteomes" id="UP001056336"/>
    </source>
</evidence>
<dbReference type="PANTHER" id="PTHR43794">
    <property type="entry name" value="AMINOHYDROLASE SSNA-RELATED"/>
    <property type="match status" value="1"/>
</dbReference>
<dbReference type="Gene3D" id="3.20.20.140">
    <property type="entry name" value="Metal-dependent hydrolases"/>
    <property type="match status" value="1"/>
</dbReference>
<dbReference type="RefSeq" id="WP_249769288.1">
    <property type="nucleotide sequence ID" value="NZ_CP097332.1"/>
</dbReference>
<reference evidence="3" key="2">
    <citation type="submission" date="2022-05" db="EMBL/GenBank/DDBJ databases">
        <authorList>
            <person name="Kim J.-S."/>
            <person name="Lee K."/>
            <person name="Suh M."/>
            <person name="Eom M."/>
            <person name="Kim J.-S."/>
            <person name="Kim D.-S."/>
            <person name="Ko S.-H."/>
            <person name="Shin Y."/>
            <person name="Lee J.-S."/>
        </authorList>
    </citation>
    <scope>NUCLEOTIDE SEQUENCE</scope>
    <source>
        <strain evidence="3">N237</strain>
    </source>
</reference>
<feature type="domain" description="Amidohydrolase-related" evidence="2">
    <location>
        <begin position="220"/>
        <end position="401"/>
    </location>
</feature>
<gene>
    <name evidence="3" type="ORF">M6D93_11270</name>
</gene>
<dbReference type="InterPro" id="IPR006680">
    <property type="entry name" value="Amidohydro-rel"/>
</dbReference>
<evidence type="ECO:0000259" key="2">
    <source>
        <dbReference type="Pfam" id="PF01979"/>
    </source>
</evidence>